<gene>
    <name evidence="4" type="ORF">A9Q84_18950</name>
</gene>
<dbReference type="GO" id="GO:0005829">
    <property type="term" value="C:cytosol"/>
    <property type="evidence" value="ECO:0007669"/>
    <property type="project" value="TreeGrafter"/>
</dbReference>
<dbReference type="InterPro" id="IPR029039">
    <property type="entry name" value="Flavoprotein-like_sf"/>
</dbReference>
<dbReference type="Proteomes" id="UP000196531">
    <property type="component" value="Unassembled WGS sequence"/>
</dbReference>
<evidence type="ECO:0000256" key="1">
    <source>
        <dbReference type="ARBA" id="ARBA00006252"/>
    </source>
</evidence>
<keyword evidence="2" id="KW-0560">Oxidoreductase</keyword>
<comment type="caution">
    <text evidence="4">The sequence shown here is derived from an EMBL/GenBank/DDBJ whole genome shotgun (WGS) entry which is preliminary data.</text>
</comment>
<evidence type="ECO:0000313" key="5">
    <source>
        <dbReference type="Proteomes" id="UP000196531"/>
    </source>
</evidence>
<organism evidence="4 5">
    <name type="scientific">Halobacteriovorax marinus</name>
    <dbReference type="NCBI Taxonomy" id="97084"/>
    <lineage>
        <taxon>Bacteria</taxon>
        <taxon>Pseudomonadati</taxon>
        <taxon>Bdellovibrionota</taxon>
        <taxon>Bacteriovoracia</taxon>
        <taxon>Bacteriovoracales</taxon>
        <taxon>Halobacteriovoraceae</taxon>
        <taxon>Halobacteriovorax</taxon>
    </lineage>
</organism>
<sequence length="193" mass="22379">MKKILVINGHPSPDQSFCRSIYDTYLQGLEKTNFEVKSIDMGAIEFDSNLKYGYSKRVELEPCLMEAQEKIIWSNHIVIIHPVWWGSLPAKFKGFFDRTFLPGFAFEKREDSVWWDKLLVGKSAHIISTLDQPGYYYRLRYGRPSHRALKDMTLNFSGISPVRSTVIGPVRNSTENFKEKQLDKILKLSLKGR</sequence>
<evidence type="ECO:0000256" key="2">
    <source>
        <dbReference type="ARBA" id="ARBA00023002"/>
    </source>
</evidence>
<dbReference type="PANTHER" id="PTHR10204">
    <property type="entry name" value="NAD P H OXIDOREDUCTASE-RELATED"/>
    <property type="match status" value="1"/>
</dbReference>
<comment type="similarity">
    <text evidence="1">Belongs to the NAD(P)H dehydrogenase (quinone) family.</text>
</comment>
<evidence type="ECO:0000259" key="3">
    <source>
        <dbReference type="Pfam" id="PF02525"/>
    </source>
</evidence>
<dbReference type="Pfam" id="PF02525">
    <property type="entry name" value="Flavodoxin_2"/>
    <property type="match status" value="1"/>
</dbReference>
<dbReference type="InterPro" id="IPR051545">
    <property type="entry name" value="NAD(P)H_dehydrogenase_qn"/>
</dbReference>
<name>A0A1Y5F822_9BACT</name>
<accession>A0A1Y5F822</accession>
<dbReference type="Gene3D" id="3.40.50.360">
    <property type="match status" value="1"/>
</dbReference>
<dbReference type="EMBL" id="MAAO01000015">
    <property type="protein sequence ID" value="OUR93548.1"/>
    <property type="molecule type" value="Genomic_DNA"/>
</dbReference>
<dbReference type="GO" id="GO:0003955">
    <property type="term" value="F:NAD(P)H dehydrogenase (quinone) activity"/>
    <property type="evidence" value="ECO:0007669"/>
    <property type="project" value="TreeGrafter"/>
</dbReference>
<proteinExistence type="inferred from homology"/>
<dbReference type="AlphaFoldDB" id="A0A1Y5F822"/>
<dbReference type="PANTHER" id="PTHR10204:SF34">
    <property type="entry name" value="NAD(P)H DEHYDROGENASE [QUINONE] 1 ISOFORM 1"/>
    <property type="match status" value="1"/>
</dbReference>
<dbReference type="InterPro" id="IPR003680">
    <property type="entry name" value="Flavodoxin_fold"/>
</dbReference>
<feature type="domain" description="Flavodoxin-like fold" evidence="3">
    <location>
        <begin position="2"/>
        <end position="182"/>
    </location>
</feature>
<reference evidence="5" key="1">
    <citation type="journal article" date="2017" name="Proc. Natl. Acad. Sci. U.S.A.">
        <title>Simulation of Deepwater Horizon oil plume reveals substrate specialization within a complex community of hydrocarbon-degraders.</title>
        <authorList>
            <person name="Hu P."/>
            <person name="Dubinsky E.A."/>
            <person name="Probst A.J."/>
            <person name="Wang J."/>
            <person name="Sieber C.M.K."/>
            <person name="Tom L.M."/>
            <person name="Gardinali P."/>
            <person name="Banfield J.F."/>
            <person name="Atlas R.M."/>
            <person name="Andersen G.L."/>
        </authorList>
    </citation>
    <scope>NUCLEOTIDE SEQUENCE [LARGE SCALE GENOMIC DNA]</scope>
</reference>
<evidence type="ECO:0000313" key="4">
    <source>
        <dbReference type="EMBL" id="OUR93548.1"/>
    </source>
</evidence>
<protein>
    <submittedName>
        <fullName evidence="4">NADPH:quinone reductase</fullName>
    </submittedName>
</protein>
<dbReference type="SUPFAM" id="SSF52218">
    <property type="entry name" value="Flavoproteins"/>
    <property type="match status" value="1"/>
</dbReference>